<evidence type="ECO:0000313" key="7">
    <source>
        <dbReference type="Proteomes" id="UP001589667"/>
    </source>
</evidence>
<dbReference type="Proteomes" id="UP001589667">
    <property type="component" value="Unassembled WGS sequence"/>
</dbReference>
<evidence type="ECO:0000259" key="5">
    <source>
        <dbReference type="Pfam" id="PF02518"/>
    </source>
</evidence>
<keyword evidence="7" id="KW-1185">Reference proteome</keyword>
<evidence type="ECO:0000256" key="2">
    <source>
        <dbReference type="ARBA" id="ARBA00022777"/>
    </source>
</evidence>
<evidence type="ECO:0000256" key="4">
    <source>
        <dbReference type="SAM" id="MobiDB-lite"/>
    </source>
</evidence>
<sequence>MASNCRSRSSTRSTRRRCRRWSTACSTRRSRGDVPGARSGSGECARGGCVIEIADNGVGFDPGRVPSERLGLRVSIEERIANVGGNSEIASRPGHGTTVTLAWPAGALGGDPGAFGGASGVAPAAGGDA</sequence>
<dbReference type="SUPFAM" id="SSF55874">
    <property type="entry name" value="ATPase domain of HSP90 chaperone/DNA topoisomerase II/histidine kinase"/>
    <property type="match status" value="1"/>
</dbReference>
<keyword evidence="2 6" id="KW-0418">Kinase</keyword>
<dbReference type="InterPro" id="IPR050482">
    <property type="entry name" value="Sensor_HK_TwoCompSys"/>
</dbReference>
<name>A0ABV5SRC0_9MICO</name>
<dbReference type="Pfam" id="PF02518">
    <property type="entry name" value="HATPase_c"/>
    <property type="match status" value="1"/>
</dbReference>
<evidence type="ECO:0000256" key="1">
    <source>
        <dbReference type="ARBA" id="ARBA00022679"/>
    </source>
</evidence>
<dbReference type="InterPro" id="IPR036890">
    <property type="entry name" value="HATPase_C_sf"/>
</dbReference>
<proteinExistence type="predicted"/>
<accession>A0ABV5SRC0</accession>
<dbReference type="Gene3D" id="3.30.565.10">
    <property type="entry name" value="Histidine kinase-like ATPase, C-terminal domain"/>
    <property type="match status" value="1"/>
</dbReference>
<dbReference type="InterPro" id="IPR003594">
    <property type="entry name" value="HATPase_dom"/>
</dbReference>
<reference evidence="6 7" key="1">
    <citation type="submission" date="2024-09" db="EMBL/GenBank/DDBJ databases">
        <authorList>
            <person name="Sun Q."/>
            <person name="Mori K."/>
        </authorList>
    </citation>
    <scope>NUCLEOTIDE SEQUENCE [LARGE SCALE GENOMIC DNA]</scope>
    <source>
        <strain evidence="6 7">JCM 14321</strain>
    </source>
</reference>
<feature type="domain" description="Histidine kinase/HSP90-like ATPase" evidence="5">
    <location>
        <begin position="47"/>
        <end position="105"/>
    </location>
</feature>
<comment type="caution">
    <text evidence="6">The sequence shown here is derived from an EMBL/GenBank/DDBJ whole genome shotgun (WGS) entry which is preliminary data.</text>
</comment>
<gene>
    <name evidence="6" type="ORF">ACFFQV_11380</name>
</gene>
<keyword evidence="1" id="KW-0808">Transferase</keyword>
<feature type="region of interest" description="Disordered" evidence="4">
    <location>
        <begin position="19"/>
        <end position="43"/>
    </location>
</feature>
<dbReference type="RefSeq" id="WP_376863684.1">
    <property type="nucleotide sequence ID" value="NZ_JBHMBL010000002.1"/>
</dbReference>
<dbReference type="PANTHER" id="PTHR24421">
    <property type="entry name" value="NITRATE/NITRITE SENSOR PROTEIN NARX-RELATED"/>
    <property type="match status" value="1"/>
</dbReference>
<protein>
    <submittedName>
        <fullName evidence="6">Sensor histidine kinase</fullName>
    </submittedName>
</protein>
<dbReference type="GO" id="GO:0016301">
    <property type="term" value="F:kinase activity"/>
    <property type="evidence" value="ECO:0007669"/>
    <property type="project" value="UniProtKB-KW"/>
</dbReference>
<organism evidence="6 7">
    <name type="scientific">Agromyces lapidis</name>
    <dbReference type="NCBI Taxonomy" id="279574"/>
    <lineage>
        <taxon>Bacteria</taxon>
        <taxon>Bacillati</taxon>
        <taxon>Actinomycetota</taxon>
        <taxon>Actinomycetes</taxon>
        <taxon>Micrococcales</taxon>
        <taxon>Microbacteriaceae</taxon>
        <taxon>Agromyces</taxon>
    </lineage>
</organism>
<evidence type="ECO:0000256" key="3">
    <source>
        <dbReference type="ARBA" id="ARBA00023012"/>
    </source>
</evidence>
<evidence type="ECO:0000313" key="6">
    <source>
        <dbReference type="EMBL" id="MFB9642890.1"/>
    </source>
</evidence>
<keyword evidence="3" id="KW-0902">Two-component regulatory system</keyword>
<dbReference type="EMBL" id="JBHMBL010000002">
    <property type="protein sequence ID" value="MFB9642890.1"/>
    <property type="molecule type" value="Genomic_DNA"/>
</dbReference>